<dbReference type="SUPFAM" id="SSF55781">
    <property type="entry name" value="GAF domain-like"/>
    <property type="match status" value="1"/>
</dbReference>
<protein>
    <submittedName>
        <fullName evidence="6">IclR family transcriptional regulator</fullName>
    </submittedName>
</protein>
<name>A0A9W6VGS9_9PSEU</name>
<keyword evidence="1" id="KW-0805">Transcription regulation</keyword>
<proteinExistence type="predicted"/>
<keyword evidence="7" id="KW-1185">Reference proteome</keyword>
<evidence type="ECO:0000259" key="4">
    <source>
        <dbReference type="PROSITE" id="PS51077"/>
    </source>
</evidence>
<dbReference type="EMBL" id="BSTI01000031">
    <property type="protein sequence ID" value="GLY71138.1"/>
    <property type="molecule type" value="Genomic_DNA"/>
</dbReference>
<dbReference type="Pfam" id="PF09339">
    <property type="entry name" value="HTH_IclR"/>
    <property type="match status" value="1"/>
</dbReference>
<comment type="caution">
    <text evidence="6">The sequence shown here is derived from an EMBL/GenBank/DDBJ whole genome shotgun (WGS) entry which is preliminary data.</text>
</comment>
<evidence type="ECO:0000313" key="6">
    <source>
        <dbReference type="EMBL" id="GLY71138.1"/>
    </source>
</evidence>
<dbReference type="GO" id="GO:0003677">
    <property type="term" value="F:DNA binding"/>
    <property type="evidence" value="ECO:0007669"/>
    <property type="project" value="UniProtKB-KW"/>
</dbReference>
<dbReference type="PROSITE" id="PS51077">
    <property type="entry name" value="HTH_ICLR"/>
    <property type="match status" value="1"/>
</dbReference>
<dbReference type="RefSeq" id="WP_027944481.1">
    <property type="nucleotide sequence ID" value="NZ_BSTI01000031.1"/>
</dbReference>
<dbReference type="InterPro" id="IPR050707">
    <property type="entry name" value="HTH_MetabolicPath_Reg"/>
</dbReference>
<dbReference type="SMART" id="SM00346">
    <property type="entry name" value="HTH_ICLR"/>
    <property type="match status" value="1"/>
</dbReference>
<dbReference type="Gene3D" id="1.10.10.10">
    <property type="entry name" value="Winged helix-like DNA-binding domain superfamily/Winged helix DNA-binding domain"/>
    <property type="match status" value="1"/>
</dbReference>
<evidence type="ECO:0000256" key="1">
    <source>
        <dbReference type="ARBA" id="ARBA00023015"/>
    </source>
</evidence>
<sequence>MSTHSTVGRKPAAPAESSGTEAAARVADVLLLFTGGPRYLGVSSISRELGLAKAVVHRILQSLVSREMLATDPGVSGYRLGPAAVALGASALRRFDARTVATPVLRRLRDETGETTTLSGLVGDERVYLDQFESPREIKMTVDIGRRFPLHAGSSGKVILAFLPADRQEALLARELPALTEKTITTPDDLRAVLAETARDGVAVSLGERQPGAGSVAAPLFGPDGEVHGSISVCGPQYRFTPDVVARYRDLVRAAAEEIRHDWAWLRESGGAEGR</sequence>
<dbReference type="PANTHER" id="PTHR30136:SF24">
    <property type="entry name" value="HTH-TYPE TRANSCRIPTIONAL REPRESSOR ALLR"/>
    <property type="match status" value="1"/>
</dbReference>
<accession>A0A9W6VGS9</accession>
<gene>
    <name evidence="6" type="ORF">Atai01_77570</name>
</gene>
<dbReference type="InterPro" id="IPR036390">
    <property type="entry name" value="WH_DNA-bd_sf"/>
</dbReference>
<keyword evidence="3" id="KW-0804">Transcription</keyword>
<feature type="domain" description="HTH iclR-type" evidence="4">
    <location>
        <begin position="20"/>
        <end position="82"/>
    </location>
</feature>
<dbReference type="PANTHER" id="PTHR30136">
    <property type="entry name" value="HELIX-TURN-HELIX TRANSCRIPTIONAL REGULATOR, ICLR FAMILY"/>
    <property type="match status" value="1"/>
</dbReference>
<dbReference type="GO" id="GO:0003700">
    <property type="term" value="F:DNA-binding transcription factor activity"/>
    <property type="evidence" value="ECO:0007669"/>
    <property type="project" value="TreeGrafter"/>
</dbReference>
<dbReference type="GO" id="GO:0045892">
    <property type="term" value="P:negative regulation of DNA-templated transcription"/>
    <property type="evidence" value="ECO:0007669"/>
    <property type="project" value="TreeGrafter"/>
</dbReference>
<dbReference type="SUPFAM" id="SSF46785">
    <property type="entry name" value="Winged helix' DNA-binding domain"/>
    <property type="match status" value="1"/>
</dbReference>
<dbReference type="AlphaFoldDB" id="A0A9W6VGS9"/>
<feature type="domain" description="IclR-ED" evidence="5">
    <location>
        <begin position="83"/>
        <end position="265"/>
    </location>
</feature>
<organism evidence="6 7">
    <name type="scientific">Amycolatopsis taiwanensis</name>
    <dbReference type="NCBI Taxonomy" id="342230"/>
    <lineage>
        <taxon>Bacteria</taxon>
        <taxon>Bacillati</taxon>
        <taxon>Actinomycetota</taxon>
        <taxon>Actinomycetes</taxon>
        <taxon>Pseudonocardiales</taxon>
        <taxon>Pseudonocardiaceae</taxon>
        <taxon>Amycolatopsis</taxon>
    </lineage>
</organism>
<dbReference type="InterPro" id="IPR014757">
    <property type="entry name" value="Tscrpt_reg_IclR_C"/>
</dbReference>
<dbReference type="Pfam" id="PF01614">
    <property type="entry name" value="IclR_C"/>
    <property type="match status" value="1"/>
</dbReference>
<evidence type="ECO:0000259" key="5">
    <source>
        <dbReference type="PROSITE" id="PS51078"/>
    </source>
</evidence>
<evidence type="ECO:0000256" key="3">
    <source>
        <dbReference type="ARBA" id="ARBA00023163"/>
    </source>
</evidence>
<dbReference type="PROSITE" id="PS51078">
    <property type="entry name" value="ICLR_ED"/>
    <property type="match status" value="1"/>
</dbReference>
<evidence type="ECO:0000313" key="7">
    <source>
        <dbReference type="Proteomes" id="UP001165136"/>
    </source>
</evidence>
<dbReference type="Gene3D" id="3.30.450.40">
    <property type="match status" value="1"/>
</dbReference>
<dbReference type="InterPro" id="IPR005471">
    <property type="entry name" value="Tscrpt_reg_IclR_N"/>
</dbReference>
<keyword evidence="2" id="KW-0238">DNA-binding</keyword>
<dbReference type="Proteomes" id="UP001165136">
    <property type="component" value="Unassembled WGS sequence"/>
</dbReference>
<dbReference type="InterPro" id="IPR036388">
    <property type="entry name" value="WH-like_DNA-bd_sf"/>
</dbReference>
<reference evidence="6" key="1">
    <citation type="submission" date="2023-03" db="EMBL/GenBank/DDBJ databases">
        <title>Amycolatopsis taiwanensis NBRC 103393.</title>
        <authorList>
            <person name="Ichikawa N."/>
            <person name="Sato H."/>
            <person name="Tonouchi N."/>
        </authorList>
    </citation>
    <scope>NUCLEOTIDE SEQUENCE</scope>
    <source>
        <strain evidence="6">NBRC 103393</strain>
    </source>
</reference>
<evidence type="ECO:0000256" key="2">
    <source>
        <dbReference type="ARBA" id="ARBA00023125"/>
    </source>
</evidence>
<dbReference type="InterPro" id="IPR029016">
    <property type="entry name" value="GAF-like_dom_sf"/>
</dbReference>